<sequence>MKTDRDLERQLASIDRRGYPAYKGLRGTYDFGDFELDIAHVQGDPFAVPSQLAVFVPGDVSGLPACCRDAAHRRTATEDLLVRRFSKEAAQASFKVGGSGKSGFIGTSNPGPEILARSACEIAPDGAVMLRFEAGLPAHGRTIDARAAARMLLDLIPVCVERALMLDDAGRCAAQKAAELADDQRAVRSAMRERGLVAFVADGSVLPRSSGVSAKPLAGARPFTSPESMRVTLELPHRGRVRGMGIRRGITLIVGGGYHGKSTLLKALQEGVYDHIAGDGRELVATDETAMKLRAEDGRVVHAVDISPFINNLPDGRDTRSFSTEDASGSTSQAASTVEALEAGARTLLIDEDTSATNFMVRDALMEAVVAAEHEPITPFVERVRALWERHGVSCVLVMGSSGAFFPVADSVIQMDAYEANDITERVRAVLADARLAGTYPEASGLGVSAGEASEAGKASASSSSVQDALVSRPLELDGRLERRSTGRPGRRGRARGGDGAGTARHEHLKVRGHGRDGFSVGSFEADLRLVEQLVDAEQSAALAQMVRMVLEHGLLDGTRALRDVVDEAFRVLDEQGWEALSPYGDTACGLARPRPCELFAALNRLR</sequence>
<feature type="region of interest" description="Disordered" evidence="1">
    <location>
        <begin position="315"/>
        <end position="335"/>
    </location>
</feature>
<feature type="domain" description="MRB1590-like C-terminal" evidence="4">
    <location>
        <begin position="510"/>
        <end position="607"/>
    </location>
</feature>
<proteinExistence type="predicted"/>
<dbReference type="Pfam" id="PF09818">
    <property type="entry name" value="ABC_ATPase"/>
    <property type="match status" value="1"/>
</dbReference>
<dbReference type="InterPro" id="IPR019195">
    <property type="entry name" value="ABC_ATPase_put"/>
</dbReference>
<dbReference type="Pfam" id="PF21117">
    <property type="entry name" value="MRB1590_C"/>
    <property type="match status" value="1"/>
</dbReference>
<evidence type="ECO:0000256" key="1">
    <source>
        <dbReference type="SAM" id="MobiDB-lite"/>
    </source>
</evidence>
<feature type="domain" description="ATPase of the ABC class N-terminal" evidence="3">
    <location>
        <begin position="6"/>
        <end position="165"/>
    </location>
</feature>
<name>A0A7K0G684_9ACTN</name>
<evidence type="ECO:0000259" key="3">
    <source>
        <dbReference type="Pfam" id="PF20446"/>
    </source>
</evidence>
<dbReference type="AlphaFoldDB" id="A0A7K0G684"/>
<dbReference type="EMBL" id="VTFZ01000001">
    <property type="protein sequence ID" value="MRX79323.1"/>
    <property type="molecule type" value="Genomic_DNA"/>
</dbReference>
<dbReference type="InterPro" id="IPR027417">
    <property type="entry name" value="P-loop_NTPase"/>
</dbReference>
<dbReference type="RefSeq" id="WP_144687234.1">
    <property type="nucleotide sequence ID" value="NZ_VLLQ01000001.1"/>
</dbReference>
<dbReference type="Proteomes" id="UP000470010">
    <property type="component" value="Unassembled WGS sequence"/>
</dbReference>
<evidence type="ECO:0000313" key="5">
    <source>
        <dbReference type="EMBL" id="MRX79323.1"/>
    </source>
</evidence>
<comment type="caution">
    <text evidence="5">The sequence shown here is derived from an EMBL/GenBank/DDBJ whole genome shotgun (WGS) entry which is preliminary data.</text>
</comment>
<dbReference type="GO" id="GO:0016853">
    <property type="term" value="F:isomerase activity"/>
    <property type="evidence" value="ECO:0007669"/>
    <property type="project" value="UniProtKB-KW"/>
</dbReference>
<keyword evidence="5" id="KW-0413">Isomerase</keyword>
<feature type="region of interest" description="Disordered" evidence="1">
    <location>
        <begin position="478"/>
        <end position="510"/>
    </location>
</feature>
<dbReference type="InterPro" id="IPR046833">
    <property type="entry name" value="ABC_N"/>
</dbReference>
<accession>A0A7K0G684</accession>
<dbReference type="SUPFAM" id="SSF52540">
    <property type="entry name" value="P-loop containing nucleoside triphosphate hydrolases"/>
    <property type="match status" value="1"/>
</dbReference>
<dbReference type="PANTHER" id="PTHR38149:SF1">
    <property type="entry name" value="ATPASE"/>
    <property type="match status" value="1"/>
</dbReference>
<feature type="domain" description="ATPase of the ABC class C-terminal" evidence="2">
    <location>
        <begin position="175"/>
        <end position="433"/>
    </location>
</feature>
<reference evidence="6" key="1">
    <citation type="submission" date="2019-08" db="EMBL/GenBank/DDBJ databases">
        <title>Arthrobacter sp. nov., isolated from plateau pika and Tibetan wild ass.</title>
        <authorList>
            <person name="Ge Y."/>
        </authorList>
    </citation>
    <scope>NUCLEOTIDE SEQUENCE [LARGE SCALE GENOMIC DNA]</scope>
    <source>
        <strain evidence="6">HF-1365</strain>
    </source>
</reference>
<protein>
    <submittedName>
        <fullName evidence="5">Isopentenyl-diphosphate delta-isomerase</fullName>
    </submittedName>
</protein>
<evidence type="ECO:0000259" key="2">
    <source>
        <dbReference type="Pfam" id="PF09818"/>
    </source>
</evidence>
<dbReference type="InterPro" id="IPR049069">
    <property type="entry name" value="MRB1590-like_C"/>
</dbReference>
<keyword evidence="6" id="KW-1185">Reference proteome</keyword>
<dbReference type="PANTHER" id="PTHR38149">
    <property type="entry name" value="ATPASE"/>
    <property type="match status" value="1"/>
</dbReference>
<gene>
    <name evidence="5" type="ORF">GJE22_01660</name>
</gene>
<evidence type="ECO:0000259" key="4">
    <source>
        <dbReference type="Pfam" id="PF21117"/>
    </source>
</evidence>
<dbReference type="InterPro" id="IPR046834">
    <property type="entry name" value="ABC_ATPase_C"/>
</dbReference>
<organism evidence="5 6">
    <name type="scientific">Enorma shizhengliae</name>
    <dbReference type="NCBI Taxonomy" id="2606615"/>
    <lineage>
        <taxon>Bacteria</taxon>
        <taxon>Bacillati</taxon>
        <taxon>Actinomycetota</taxon>
        <taxon>Coriobacteriia</taxon>
        <taxon>Coriobacteriales</taxon>
        <taxon>Coriobacteriaceae</taxon>
        <taxon>Enorma</taxon>
    </lineage>
</organism>
<evidence type="ECO:0000313" key="6">
    <source>
        <dbReference type="Proteomes" id="UP000470010"/>
    </source>
</evidence>
<feature type="compositionally biased region" description="Polar residues" evidence="1">
    <location>
        <begin position="321"/>
        <end position="335"/>
    </location>
</feature>
<dbReference type="Pfam" id="PF20446">
    <property type="entry name" value="ABC_N"/>
    <property type="match status" value="1"/>
</dbReference>